<accession>A0A1T4XRA1</accession>
<dbReference type="Gene3D" id="2.10.260.10">
    <property type="match status" value="1"/>
</dbReference>
<dbReference type="EMBL" id="FUYJ01000001">
    <property type="protein sequence ID" value="SKA92096.1"/>
    <property type="molecule type" value="Genomic_DNA"/>
</dbReference>
<gene>
    <name evidence="1" type="ORF">SAMN04244570_1250</name>
</gene>
<dbReference type="AlphaFoldDB" id="A0A1T4XRA1"/>
<dbReference type="Proteomes" id="UP000190042">
    <property type="component" value="Unassembled WGS sequence"/>
</dbReference>
<dbReference type="InterPro" id="IPR037914">
    <property type="entry name" value="SpoVT-AbrB_sf"/>
</dbReference>
<keyword evidence="1" id="KW-0238">DNA-binding</keyword>
<dbReference type="SUPFAM" id="SSF89447">
    <property type="entry name" value="AbrB/MazE/MraZ-like"/>
    <property type="match status" value="1"/>
</dbReference>
<protein>
    <submittedName>
        <fullName evidence="1">Bifunctional DNA-binding transcriptional regulator of stationary/sporulation/toxin gene expression and antitoxin component of the YhaV-PrlF toxin-antitoxin module</fullName>
    </submittedName>
</protein>
<dbReference type="RefSeq" id="WP_078816912.1">
    <property type="nucleotide sequence ID" value="NZ_FUYJ01000001.1"/>
</dbReference>
<organism evidence="1 2">
    <name type="scientific">Sporosarcina newyorkensis</name>
    <dbReference type="NCBI Taxonomy" id="759851"/>
    <lineage>
        <taxon>Bacteria</taxon>
        <taxon>Bacillati</taxon>
        <taxon>Bacillota</taxon>
        <taxon>Bacilli</taxon>
        <taxon>Bacillales</taxon>
        <taxon>Caryophanaceae</taxon>
        <taxon>Sporosarcina</taxon>
    </lineage>
</organism>
<name>A0A1T4XRA1_9BACL</name>
<evidence type="ECO:0000313" key="1">
    <source>
        <dbReference type="EMBL" id="SKA92096.1"/>
    </source>
</evidence>
<dbReference type="GO" id="GO:0003677">
    <property type="term" value="F:DNA binding"/>
    <property type="evidence" value="ECO:0007669"/>
    <property type="project" value="UniProtKB-KW"/>
</dbReference>
<sequence length="89" mass="10129">MKALGIVRNIDQLGRIVIPMEVGRTQKWEHGTLVEMFATDDGITMRKYQESEKVHQVIVGLEEAKLKAKDVDTIQSLQAAMEYLNTKLQ</sequence>
<reference evidence="2" key="1">
    <citation type="submission" date="2017-02" db="EMBL/GenBank/DDBJ databases">
        <authorList>
            <person name="Varghese N."/>
            <person name="Submissions S."/>
        </authorList>
    </citation>
    <scope>NUCLEOTIDE SEQUENCE [LARGE SCALE GENOMIC DNA]</scope>
    <source>
        <strain evidence="2">DSM 23966</strain>
    </source>
</reference>
<keyword evidence="2" id="KW-1185">Reference proteome</keyword>
<proteinExistence type="predicted"/>
<dbReference type="PANTHER" id="PTHR36432">
    <property type="match status" value="1"/>
</dbReference>
<dbReference type="InterPro" id="IPR052731">
    <property type="entry name" value="B_subtilis_Trans_State_Reg"/>
</dbReference>
<evidence type="ECO:0000313" key="2">
    <source>
        <dbReference type="Proteomes" id="UP000190042"/>
    </source>
</evidence>
<dbReference type="PANTHER" id="PTHR36432:SF4">
    <property type="entry name" value="TRANSITION STATE REGULATOR ABH-RELATED"/>
    <property type="match status" value="1"/>
</dbReference>